<dbReference type="InterPro" id="IPR050466">
    <property type="entry name" value="Carboxylest/Gibb_receptor"/>
</dbReference>
<evidence type="ECO:0000313" key="3">
    <source>
        <dbReference type="EMBL" id="KAK3198176.1"/>
    </source>
</evidence>
<dbReference type="InterPro" id="IPR029058">
    <property type="entry name" value="AB_hydrolase_fold"/>
</dbReference>
<dbReference type="EMBL" id="JANJYJ010000007">
    <property type="protein sequence ID" value="KAK3198176.1"/>
    <property type="molecule type" value="Genomic_DNA"/>
</dbReference>
<evidence type="ECO:0000313" key="4">
    <source>
        <dbReference type="Proteomes" id="UP001281410"/>
    </source>
</evidence>
<proteinExistence type="inferred from homology"/>
<dbReference type="PANTHER" id="PTHR23024">
    <property type="entry name" value="ARYLACETAMIDE DEACETYLASE"/>
    <property type="match status" value="1"/>
</dbReference>
<dbReference type="Proteomes" id="UP001281410">
    <property type="component" value="Unassembled WGS sequence"/>
</dbReference>
<comment type="caution">
    <text evidence="3">The sequence shown here is derived from an EMBL/GenBank/DDBJ whole genome shotgun (WGS) entry which is preliminary data.</text>
</comment>
<dbReference type="AlphaFoldDB" id="A0AAE0DZ58"/>
<reference evidence="3" key="1">
    <citation type="journal article" date="2023" name="Plant J.">
        <title>Genome sequences and population genomics provide insights into the demographic history, inbreeding, and mutation load of two 'living fossil' tree species of Dipteronia.</title>
        <authorList>
            <person name="Feng Y."/>
            <person name="Comes H.P."/>
            <person name="Chen J."/>
            <person name="Zhu S."/>
            <person name="Lu R."/>
            <person name="Zhang X."/>
            <person name="Li P."/>
            <person name="Qiu J."/>
            <person name="Olsen K.M."/>
            <person name="Qiu Y."/>
        </authorList>
    </citation>
    <scope>NUCLEOTIDE SEQUENCE</scope>
    <source>
        <strain evidence="3">NBL</strain>
    </source>
</reference>
<name>A0AAE0DZ58_9ROSI</name>
<evidence type="ECO:0000259" key="2">
    <source>
        <dbReference type="Pfam" id="PF07859"/>
    </source>
</evidence>
<comment type="similarity">
    <text evidence="1">Belongs to the 'GDXG' lipolytic enzyme family.</text>
</comment>
<keyword evidence="4" id="KW-1185">Reference proteome</keyword>
<dbReference type="Pfam" id="PF07859">
    <property type="entry name" value="Abhydrolase_3"/>
    <property type="match status" value="1"/>
</dbReference>
<dbReference type="Gene3D" id="3.40.50.1820">
    <property type="entry name" value="alpha/beta hydrolase"/>
    <property type="match status" value="1"/>
</dbReference>
<sequence>MSSLAKYEVENCFDHLKLYSDGSVFRKDPIHYDTPFIGDNRVIYKDIVFNEEHNLSLRVYRPTTTKSSTSSSKKLPILFHFHGGGFCFGSRTSPTNHNMCVHMAKMLEAVVIEPDHRLAPEHRLPAAIDDACDALRWLQSQARSSNNKDDTLLDGADFDRVFVLGYSSGGNLAHHLAVRFRADSADLAPVRLRGYMLLSPFFGGTVQTKSEKERPSEGFWTVSKYDRFWRLAVPIGENQDYRLVNPFGPFSPSLAAVVLAPMLVVVGGSEIMRERVNDYATKLHKLGKRIEYVELKGETHGYFTTHPLSAAAKNVIQITKRFMYCNSN</sequence>
<accession>A0AAE0DZ58</accession>
<dbReference type="SUPFAM" id="SSF53474">
    <property type="entry name" value="alpha/beta-Hydrolases"/>
    <property type="match status" value="1"/>
</dbReference>
<evidence type="ECO:0000256" key="1">
    <source>
        <dbReference type="ARBA" id="ARBA00010515"/>
    </source>
</evidence>
<protein>
    <recommendedName>
        <fullName evidence="2">Alpha/beta hydrolase fold-3 domain-containing protein</fullName>
    </recommendedName>
</protein>
<feature type="domain" description="Alpha/beta hydrolase fold-3" evidence="2">
    <location>
        <begin position="78"/>
        <end position="303"/>
    </location>
</feature>
<dbReference type="PANTHER" id="PTHR23024:SF416">
    <property type="entry name" value="CARBOXYLESTERASE 15-RELATED"/>
    <property type="match status" value="1"/>
</dbReference>
<organism evidence="3 4">
    <name type="scientific">Dipteronia sinensis</name>
    <dbReference type="NCBI Taxonomy" id="43782"/>
    <lineage>
        <taxon>Eukaryota</taxon>
        <taxon>Viridiplantae</taxon>
        <taxon>Streptophyta</taxon>
        <taxon>Embryophyta</taxon>
        <taxon>Tracheophyta</taxon>
        <taxon>Spermatophyta</taxon>
        <taxon>Magnoliopsida</taxon>
        <taxon>eudicotyledons</taxon>
        <taxon>Gunneridae</taxon>
        <taxon>Pentapetalae</taxon>
        <taxon>rosids</taxon>
        <taxon>malvids</taxon>
        <taxon>Sapindales</taxon>
        <taxon>Sapindaceae</taxon>
        <taxon>Hippocastanoideae</taxon>
        <taxon>Acereae</taxon>
        <taxon>Dipteronia</taxon>
    </lineage>
</organism>
<dbReference type="InterPro" id="IPR013094">
    <property type="entry name" value="AB_hydrolase_3"/>
</dbReference>
<dbReference type="GO" id="GO:0016787">
    <property type="term" value="F:hydrolase activity"/>
    <property type="evidence" value="ECO:0007669"/>
    <property type="project" value="InterPro"/>
</dbReference>
<gene>
    <name evidence="3" type="ORF">Dsin_021591</name>
</gene>